<feature type="domain" description="RSE1/DDB1/CPSF1 C-terminal" evidence="7">
    <location>
        <begin position="780"/>
        <end position="942"/>
    </location>
</feature>
<keyword evidence="11" id="KW-1185">Reference proteome</keyword>
<keyword evidence="6" id="KW-0963">Cytoplasm</keyword>
<gene>
    <name evidence="10" type="ORF">MSPICULIGERA_LOCUS7070</name>
</gene>
<dbReference type="SUPFAM" id="SSF50998">
    <property type="entry name" value="Quinoprotein alcohol dehydrogenase-like"/>
    <property type="match status" value="1"/>
</dbReference>
<organism evidence="10 11">
    <name type="scientific">Mesorhabditis spiculigera</name>
    <dbReference type="NCBI Taxonomy" id="96644"/>
    <lineage>
        <taxon>Eukaryota</taxon>
        <taxon>Metazoa</taxon>
        <taxon>Ecdysozoa</taxon>
        <taxon>Nematoda</taxon>
        <taxon>Chromadorea</taxon>
        <taxon>Rhabditida</taxon>
        <taxon>Rhabditina</taxon>
        <taxon>Rhabditomorpha</taxon>
        <taxon>Rhabditoidea</taxon>
        <taxon>Rhabditidae</taxon>
        <taxon>Mesorhabditinae</taxon>
        <taxon>Mesorhabditis</taxon>
    </lineage>
</organism>
<evidence type="ECO:0000256" key="5">
    <source>
        <dbReference type="ARBA" id="ARBA00031668"/>
    </source>
</evidence>
<dbReference type="SUPFAM" id="SSF50978">
    <property type="entry name" value="WD40 repeat-like"/>
    <property type="match status" value="1"/>
</dbReference>
<comment type="pathway">
    <text evidence="6">Protein modification; protein ubiquitination.</text>
</comment>
<dbReference type="GO" id="GO:0003676">
    <property type="term" value="F:nucleic acid binding"/>
    <property type="evidence" value="ECO:0007669"/>
    <property type="project" value="InterPro"/>
</dbReference>
<evidence type="ECO:0000259" key="7">
    <source>
        <dbReference type="Pfam" id="PF03178"/>
    </source>
</evidence>
<evidence type="ECO:0000256" key="1">
    <source>
        <dbReference type="ARBA" id="ARBA00004123"/>
    </source>
</evidence>
<accession>A0AA36FXK8</accession>
<evidence type="ECO:0000259" key="8">
    <source>
        <dbReference type="Pfam" id="PF10433"/>
    </source>
</evidence>
<dbReference type="Proteomes" id="UP001177023">
    <property type="component" value="Unassembled WGS sequence"/>
</dbReference>
<evidence type="ECO:0000313" key="10">
    <source>
        <dbReference type="EMBL" id="CAJ0568553.1"/>
    </source>
</evidence>
<evidence type="ECO:0000256" key="4">
    <source>
        <dbReference type="ARBA" id="ARBA00023242"/>
    </source>
</evidence>
<dbReference type="InterPro" id="IPR011047">
    <property type="entry name" value="Quinoprotein_ADH-like_sf"/>
</dbReference>
<dbReference type="GO" id="GO:0005737">
    <property type="term" value="C:cytoplasm"/>
    <property type="evidence" value="ECO:0007669"/>
    <property type="project" value="UniProtKB-SubCell"/>
</dbReference>
<dbReference type="InterPro" id="IPR058543">
    <property type="entry name" value="Beta-prop_RSE1/DDB1/CPSF1_2nd"/>
</dbReference>
<comment type="similarity">
    <text evidence="2 6">Belongs to the DDB1 family.</text>
</comment>
<reference evidence="10" key="1">
    <citation type="submission" date="2023-06" db="EMBL/GenBank/DDBJ databases">
        <authorList>
            <person name="Delattre M."/>
        </authorList>
    </citation>
    <scope>NUCLEOTIDE SEQUENCE</scope>
    <source>
        <strain evidence="10">AF72</strain>
    </source>
</reference>
<dbReference type="InterPro" id="IPR050358">
    <property type="entry name" value="RSE1/DDB1/CFT1"/>
</dbReference>
<feature type="domain" description="RSE1/DDB1/CPSF1 first beta-propeller" evidence="8">
    <location>
        <begin position="14"/>
        <end position="356"/>
    </location>
</feature>
<feature type="non-terminal residue" evidence="10">
    <location>
        <position position="952"/>
    </location>
</feature>
<dbReference type="InterPro" id="IPR036322">
    <property type="entry name" value="WD40_repeat_dom_sf"/>
</dbReference>
<dbReference type="EMBL" id="CATQJA010001768">
    <property type="protein sequence ID" value="CAJ0568553.1"/>
    <property type="molecule type" value="Genomic_DNA"/>
</dbReference>
<dbReference type="GO" id="GO:0005634">
    <property type="term" value="C:nucleus"/>
    <property type="evidence" value="ECO:0007669"/>
    <property type="project" value="UniProtKB-SubCell"/>
</dbReference>
<dbReference type="InterPro" id="IPR018846">
    <property type="entry name" value="Beta-prop_RSE1/DDB1/CPSF1_1st"/>
</dbReference>
<evidence type="ECO:0000256" key="2">
    <source>
        <dbReference type="ARBA" id="ARBA00007453"/>
    </source>
</evidence>
<dbReference type="InterPro" id="IPR004871">
    <property type="entry name" value="RSE1/DDB1/CPSF1_C"/>
</dbReference>
<dbReference type="PANTHER" id="PTHR10644">
    <property type="entry name" value="DNA REPAIR/RNA PROCESSING CPSF FAMILY"/>
    <property type="match status" value="1"/>
</dbReference>
<dbReference type="Gene3D" id="2.130.10.10">
    <property type="entry name" value="YVTN repeat-like/Quinoprotein amine dehydrogenase"/>
    <property type="match status" value="3"/>
</dbReference>
<comment type="function">
    <text evidence="6">Plays a role in DNA repair. May be a component of an E3 ubiquitin-protein ligase which promotes histone ubiquitination in response to UV irradiation. Histone ubiquitination may be important for subsequent DNA repair.</text>
</comment>
<dbReference type="Pfam" id="PF10433">
    <property type="entry name" value="Beta-prop_RSE1_1st"/>
    <property type="match status" value="1"/>
</dbReference>
<protein>
    <recommendedName>
        <fullName evidence="3 6">DNA damage-binding protein 1</fullName>
    </recommendedName>
    <alternativeName>
        <fullName evidence="5 6">Damage-specific DNA-binding protein 1</fullName>
    </alternativeName>
</protein>
<sequence>MASNYVVTCKKATVVTQALLGNFTGPDDLNLFLSKMSRIEIHAVAKDGLRLVQEVPIFGRIAAIAIMRPPKEPTDLLVVLTEKLHISILDWKNGELRTRATGNLVEKVGRPSEYGIKMLVHKRTGLIVIRIYDGSLKVITWKDSTTEGITAFNMRIEDSSIVDLAFLDTDTPKIAYIYQDPLGRHIKVIPVETGHHAAVPHHKENAEERLAHIEAEAHTIIPVPKPYGGVIAIGRDTIMYHRFERPAQPAIVIAPHIMHNTLITCSAPIDPNGQRFLLGAKPGELFMLLLDTDTKEGTVSGIKVETLGRCSMPECVTYVDNGVVFIGSRMGDSQLIHLNEKPDVNGSFVSVIETFQNVGPVRDMLLLQAENGQSQLFTCSGAYKDGSMRIIRTGIGIDERASVDYYGIKSISTLAYQSELDNHLVVSTSDETHVLRIDGEELEQLEDALGTANFLCLETNEHTLYAACTKEGNIIQITQTGIRIVKAGAVLIKWTSQHGEISVSSVNIRAGKALIASGRYLHYLNFDGTEISELNSLELEQEAACLDISSIDDSDEARLAAIGLWTSNSCELRTLPDLRLLSTDQLSRKVLPRSCLLSRFDETLFLLVALGDGTLFYFRVDEAAQGALVDGKKVSLGTVPLLLNPFKAKERSHVFVCSDRPAIIYACNGKLIFSNINVRTVRQMCPINAAAYKNCMVMCGEESMVIGRVDDIEKLHIRTVPLGESPSRLAYLPDSNKIVLLVCRDKSSEAMSISRTASRSSTSKLVPPQIATRSTPLETHSVVVLDGNTFEVLHSHELGPNEEAQSLIAARLGDDPKWYVFVGTTMIALEETESKAGRIIVFDCEQDDRAAMSIISEKDMKGCTYSMGILNGKLLAAVNSSVRLFEWNRDKELKLDCSHFQYIQALYVKTRGDLLLVGDMLRGMGLLTYKAVEGSFEESARYVLLCINLASS</sequence>
<evidence type="ECO:0000256" key="6">
    <source>
        <dbReference type="RuleBase" id="RU368023"/>
    </source>
</evidence>
<dbReference type="Pfam" id="PF23726">
    <property type="entry name" value="Beta-prop_RSE1_2nd"/>
    <property type="match status" value="1"/>
</dbReference>
<comment type="caution">
    <text evidence="10">The sequence shown here is derived from an EMBL/GenBank/DDBJ whole genome shotgun (WGS) entry which is preliminary data.</text>
</comment>
<evidence type="ECO:0000259" key="9">
    <source>
        <dbReference type="Pfam" id="PF23726"/>
    </source>
</evidence>
<dbReference type="InterPro" id="IPR015943">
    <property type="entry name" value="WD40/YVTN_repeat-like_dom_sf"/>
</dbReference>
<evidence type="ECO:0000313" key="11">
    <source>
        <dbReference type="Proteomes" id="UP001177023"/>
    </source>
</evidence>
<name>A0AA36FXK8_9BILA</name>
<dbReference type="AlphaFoldDB" id="A0AA36FXK8"/>
<dbReference type="Pfam" id="PF03178">
    <property type="entry name" value="CPSF_A"/>
    <property type="match status" value="1"/>
</dbReference>
<dbReference type="GO" id="GO:0043161">
    <property type="term" value="P:proteasome-mediated ubiquitin-dependent protein catabolic process"/>
    <property type="evidence" value="ECO:0007669"/>
    <property type="project" value="UniProtKB-UniRule"/>
</dbReference>
<evidence type="ECO:0000256" key="3">
    <source>
        <dbReference type="ARBA" id="ARBA00014577"/>
    </source>
</evidence>
<comment type="subcellular location">
    <subcellularLocation>
        <location evidence="6">Cytoplasm</location>
    </subcellularLocation>
    <subcellularLocation>
        <location evidence="1 6">Nucleus</location>
    </subcellularLocation>
</comment>
<feature type="domain" description="RSE1/DDB1/CPSF1 second beta-propeller" evidence="9">
    <location>
        <begin position="398"/>
        <end position="707"/>
    </location>
</feature>
<proteinExistence type="inferred from homology"/>
<keyword evidence="4 6" id="KW-0539">Nucleus</keyword>